<dbReference type="EMBL" id="LJZQ01000047">
    <property type="protein sequence ID" value="KPQ26640.1"/>
    <property type="molecule type" value="Genomic_DNA"/>
</dbReference>
<dbReference type="EMBL" id="LJZQ01000036">
    <property type="protein sequence ID" value="KPQ27106.1"/>
    <property type="molecule type" value="Genomic_DNA"/>
</dbReference>
<comment type="caution">
    <text evidence="2">The sequence shown here is derived from an EMBL/GenBank/DDBJ whole genome shotgun (WGS) entry which is preliminary data.</text>
</comment>
<evidence type="ECO:0000313" key="2">
    <source>
        <dbReference type="EMBL" id="KPQ27106.1"/>
    </source>
</evidence>
<organism evidence="2 3">
    <name type="scientific">Marinobacter excellens HL-55</name>
    <dbReference type="NCBI Taxonomy" id="1305731"/>
    <lineage>
        <taxon>Bacteria</taxon>
        <taxon>Pseudomonadati</taxon>
        <taxon>Pseudomonadota</taxon>
        <taxon>Gammaproteobacteria</taxon>
        <taxon>Pseudomonadales</taxon>
        <taxon>Marinobacteraceae</taxon>
        <taxon>Marinobacter</taxon>
    </lineage>
</organism>
<evidence type="ECO:0000313" key="1">
    <source>
        <dbReference type="EMBL" id="KPQ26640.1"/>
    </source>
</evidence>
<dbReference type="AlphaFoldDB" id="A0A0N8KK44"/>
<dbReference type="STRING" id="1305731.GCA_000934705_01940"/>
<sequence length="27" mass="2855">MPQASGLQFTARVGEFPSDHFSVAGFA</sequence>
<dbReference type="Proteomes" id="UP000050416">
    <property type="component" value="Unassembled WGS sequence"/>
</dbReference>
<dbReference type="PATRIC" id="fig|1305731.5.peg.2058"/>
<reference evidence="2 3" key="1">
    <citation type="submission" date="2015-09" db="EMBL/GenBank/DDBJ databases">
        <title>Identification and resolution of microdiversity through metagenomic sequencing of parallel consortia.</title>
        <authorList>
            <person name="Nelson W.C."/>
            <person name="Romine M.F."/>
            <person name="Lindemann S.R."/>
        </authorList>
    </citation>
    <scope>NUCLEOTIDE SEQUENCE [LARGE SCALE GENOMIC DNA]</scope>
    <source>
        <strain evidence="2">HL-55</strain>
    </source>
</reference>
<name>A0A0N8KK44_9GAMM</name>
<feature type="non-terminal residue" evidence="2">
    <location>
        <position position="27"/>
    </location>
</feature>
<proteinExistence type="predicted"/>
<evidence type="ECO:0000313" key="3">
    <source>
        <dbReference type="Proteomes" id="UP000050416"/>
    </source>
</evidence>
<accession>A0A0N8KK44</accession>
<protein>
    <submittedName>
        <fullName evidence="2">Uncharacterized protein</fullName>
    </submittedName>
</protein>
<gene>
    <name evidence="2" type="ORF">HLUCCX14_16380</name>
    <name evidence="1" type="ORF">HLUCCX14_17600</name>
</gene>